<keyword evidence="3" id="KW-0804">Transcription</keyword>
<dbReference type="EMBL" id="AQPF01000008">
    <property type="protein sequence ID" value="KAF0806523.1"/>
    <property type="molecule type" value="Genomic_DNA"/>
</dbReference>
<dbReference type="InterPro" id="IPR008920">
    <property type="entry name" value="TF_FadR/GntR_C"/>
</dbReference>
<dbReference type="Pfam" id="PF00392">
    <property type="entry name" value="GntR"/>
    <property type="match status" value="1"/>
</dbReference>
<dbReference type="CDD" id="cd07377">
    <property type="entry name" value="WHTH_GntR"/>
    <property type="match status" value="1"/>
</dbReference>
<dbReference type="PANTHER" id="PTHR43537:SF49">
    <property type="entry name" value="TRANSCRIPTIONAL REGULATORY PROTEIN"/>
    <property type="match status" value="1"/>
</dbReference>
<keyword evidence="7" id="KW-1185">Reference proteome</keyword>
<keyword evidence="1" id="KW-0805">Transcription regulation</keyword>
<dbReference type="Proteomes" id="UP000771797">
    <property type="component" value="Unassembled WGS sequence"/>
</dbReference>
<dbReference type="Gene3D" id="1.10.10.10">
    <property type="entry name" value="Winged helix-like DNA-binding domain superfamily/Winged helix DNA-binding domain"/>
    <property type="match status" value="1"/>
</dbReference>
<dbReference type="SUPFAM" id="SSF48008">
    <property type="entry name" value="GntR ligand-binding domain-like"/>
    <property type="match status" value="1"/>
</dbReference>
<evidence type="ECO:0000256" key="3">
    <source>
        <dbReference type="ARBA" id="ARBA00023163"/>
    </source>
</evidence>
<dbReference type="PROSITE" id="PS50949">
    <property type="entry name" value="HTH_GNTR"/>
    <property type="match status" value="1"/>
</dbReference>
<protein>
    <submittedName>
        <fullName evidence="6">GntR family transcriptional regulator</fullName>
    </submittedName>
</protein>
<dbReference type="InterPro" id="IPR036388">
    <property type="entry name" value="WH-like_DNA-bd_sf"/>
</dbReference>
<dbReference type="SMART" id="SM00895">
    <property type="entry name" value="FCD"/>
    <property type="match status" value="1"/>
</dbReference>
<accession>A0ABQ6YAM7</accession>
<dbReference type="Gene3D" id="1.20.120.530">
    <property type="entry name" value="GntR ligand-binding domain-like"/>
    <property type="match status" value="1"/>
</dbReference>
<evidence type="ECO:0000259" key="5">
    <source>
        <dbReference type="PROSITE" id="PS50949"/>
    </source>
</evidence>
<comment type="caution">
    <text evidence="6">The sequence shown here is derived from an EMBL/GenBank/DDBJ whole genome shotgun (WGS) entry which is preliminary data.</text>
</comment>
<evidence type="ECO:0000256" key="2">
    <source>
        <dbReference type="ARBA" id="ARBA00023125"/>
    </source>
</evidence>
<feature type="compositionally biased region" description="Low complexity" evidence="4">
    <location>
        <begin position="228"/>
        <end position="243"/>
    </location>
</feature>
<evidence type="ECO:0000256" key="4">
    <source>
        <dbReference type="SAM" id="MobiDB-lite"/>
    </source>
</evidence>
<feature type="domain" description="HTH gntR-type" evidence="5">
    <location>
        <begin position="16"/>
        <end position="83"/>
    </location>
</feature>
<dbReference type="SUPFAM" id="SSF46785">
    <property type="entry name" value="Winged helix' DNA-binding domain"/>
    <property type="match status" value="1"/>
</dbReference>
<dbReference type="SMART" id="SM00345">
    <property type="entry name" value="HTH_GNTR"/>
    <property type="match status" value="1"/>
</dbReference>
<sequence length="243" mass="27125">MTQQTTVLSAADEDDRPLAEQIRRALSDEILGGLLPPGTRLDEIALARRFDVSRTPVREALREMASAGLVEHQHRRGVFVIEVPEQRLSEMFEYAAEMEAACARMAALNMTRAEREDLLASHLDSHAHVADGNVDAYDAANLLFHEKLFRGCHNSYLYETAMAARSRVLAYRRAQFRVGERLSASFTEHSDIVMAIVRGESERAAQLIRDHVLHAHRTSRDYLDTRGGPDSIPSSSPDNQSSG</sequence>
<dbReference type="InterPro" id="IPR000524">
    <property type="entry name" value="Tscrpt_reg_HTH_GntR"/>
</dbReference>
<dbReference type="Pfam" id="PF07729">
    <property type="entry name" value="FCD"/>
    <property type="match status" value="1"/>
</dbReference>
<dbReference type="InterPro" id="IPR011711">
    <property type="entry name" value="GntR_C"/>
</dbReference>
<name>A0ABQ6YAM7_9GAMM</name>
<keyword evidence="2" id="KW-0238">DNA-binding</keyword>
<feature type="region of interest" description="Disordered" evidence="4">
    <location>
        <begin position="220"/>
        <end position="243"/>
    </location>
</feature>
<evidence type="ECO:0000256" key="1">
    <source>
        <dbReference type="ARBA" id="ARBA00023015"/>
    </source>
</evidence>
<dbReference type="PANTHER" id="PTHR43537">
    <property type="entry name" value="TRANSCRIPTIONAL REGULATOR, GNTR FAMILY"/>
    <property type="match status" value="1"/>
</dbReference>
<dbReference type="InterPro" id="IPR036390">
    <property type="entry name" value="WH_DNA-bd_sf"/>
</dbReference>
<gene>
    <name evidence="6" type="ORF">A6D6_01521</name>
</gene>
<organism evidence="6 7">
    <name type="scientific">Alcanivorax xiamenensis</name>
    <dbReference type="NCBI Taxonomy" id="1177156"/>
    <lineage>
        <taxon>Bacteria</taxon>
        <taxon>Pseudomonadati</taxon>
        <taxon>Pseudomonadota</taxon>
        <taxon>Gammaproteobacteria</taxon>
        <taxon>Oceanospirillales</taxon>
        <taxon>Alcanivoracaceae</taxon>
        <taxon>Alcanivorax</taxon>
    </lineage>
</organism>
<evidence type="ECO:0000313" key="7">
    <source>
        <dbReference type="Proteomes" id="UP000771797"/>
    </source>
</evidence>
<proteinExistence type="predicted"/>
<dbReference type="RefSeq" id="WP_133490160.1">
    <property type="nucleotide sequence ID" value="NZ_AQPF01000008.1"/>
</dbReference>
<evidence type="ECO:0000313" key="6">
    <source>
        <dbReference type="EMBL" id="KAF0806523.1"/>
    </source>
</evidence>
<reference evidence="6 7" key="1">
    <citation type="submission" date="2012-09" db="EMBL/GenBank/DDBJ databases">
        <title>Genome Sequence of alkane-degrading Bacterium Alcanivorax sp. 6-D-6.</title>
        <authorList>
            <person name="Lai Q."/>
            <person name="Shao Z."/>
        </authorList>
    </citation>
    <scope>NUCLEOTIDE SEQUENCE [LARGE SCALE GENOMIC DNA]</scope>
    <source>
        <strain evidence="6 7">6-D-6</strain>
    </source>
</reference>